<evidence type="ECO:0000256" key="7">
    <source>
        <dbReference type="ARBA" id="ARBA00023136"/>
    </source>
</evidence>
<keyword evidence="3" id="KW-0645">Protease</keyword>
<keyword evidence="5 9" id="KW-0378">Hydrolase</keyword>
<evidence type="ECO:0000313" key="10">
    <source>
        <dbReference type="Proteomes" id="UP001589734"/>
    </source>
</evidence>
<feature type="transmembrane region" description="Helical" evidence="8">
    <location>
        <begin position="80"/>
        <end position="97"/>
    </location>
</feature>
<evidence type="ECO:0000313" key="9">
    <source>
        <dbReference type="EMBL" id="MFC0077271.1"/>
    </source>
</evidence>
<evidence type="ECO:0000256" key="4">
    <source>
        <dbReference type="ARBA" id="ARBA00022692"/>
    </source>
</evidence>
<dbReference type="EC" id="3.4.22.-" evidence="9"/>
<feature type="transmembrane region" description="Helical" evidence="8">
    <location>
        <begin position="232"/>
        <end position="252"/>
    </location>
</feature>
<dbReference type="Pfam" id="PF09721">
    <property type="entry name" value="Exosortase_EpsH"/>
    <property type="match status" value="1"/>
</dbReference>
<keyword evidence="6 8" id="KW-1133">Transmembrane helix</keyword>
<name>A0ABV6BP83_9FLAO</name>
<feature type="transmembrane region" description="Helical" evidence="8">
    <location>
        <begin position="272"/>
        <end position="289"/>
    </location>
</feature>
<dbReference type="NCBIfam" id="TIGR04476">
    <property type="entry name" value="exosort_XrtN"/>
    <property type="match status" value="1"/>
</dbReference>
<dbReference type="Proteomes" id="UP001589734">
    <property type="component" value="Unassembled WGS sequence"/>
</dbReference>
<sequence>MKNLILKNKPILLGILSILPLLILNSEILVIALNNDFIGIIVSLFLFLVGGRKTNFKINYLLFVLILILEFVSYRLNTKSVHFLALVLVLCLIFHYFTRRFSFIAFICIILFSTIFNTFFIHLTSEIKQNLCYAVYLTLKNFITINKIEGVSFYINHSKVTIDTACMGLSMFKTGLLSCAVLMTLEERKQKHYYSIFQIVLFCILTVALNILSNYFRIITLVLLNCTQENLLHHSIGLVCFVIYQIVPMLFIIRYIKPKILDSAVIGIKPKIYLTAFSFLILLIVSLKINNQKTAEPLIKIPSEYKKEKGSWVNNEVYKIDTKEHLIYIKTPSHNPLICWTGNGYKIIETKKIRVNNEEIWFNKMEKDNQIYYSYWWYKCGTKKYTSFIEVMYMKLISNEPVYLINKTKTLY</sequence>
<proteinExistence type="predicted"/>
<evidence type="ECO:0000256" key="2">
    <source>
        <dbReference type="ARBA" id="ARBA00022475"/>
    </source>
</evidence>
<evidence type="ECO:0000256" key="1">
    <source>
        <dbReference type="ARBA" id="ARBA00004651"/>
    </source>
</evidence>
<reference evidence="9 10" key="1">
    <citation type="submission" date="2024-09" db="EMBL/GenBank/DDBJ databases">
        <authorList>
            <person name="Sun Q."/>
            <person name="Mori K."/>
        </authorList>
    </citation>
    <scope>NUCLEOTIDE SEQUENCE [LARGE SCALE GENOMIC DNA]</scope>
    <source>
        <strain evidence="9 10">CGMCC 1.12926</strain>
    </source>
</reference>
<dbReference type="InterPro" id="IPR019127">
    <property type="entry name" value="Exosortase"/>
</dbReference>
<dbReference type="GO" id="GO:0016787">
    <property type="term" value="F:hydrolase activity"/>
    <property type="evidence" value="ECO:0007669"/>
    <property type="project" value="UniProtKB-KW"/>
</dbReference>
<gene>
    <name evidence="9" type="primary">xrtN</name>
    <name evidence="9" type="ORF">ACFFLS_09465</name>
</gene>
<feature type="transmembrane region" description="Helical" evidence="8">
    <location>
        <begin position="104"/>
        <end position="123"/>
    </location>
</feature>
<keyword evidence="4 8" id="KW-0812">Transmembrane</keyword>
<keyword evidence="2" id="KW-1003">Cell membrane</keyword>
<evidence type="ECO:0000256" key="3">
    <source>
        <dbReference type="ARBA" id="ARBA00022670"/>
    </source>
</evidence>
<dbReference type="NCBIfam" id="TIGR04178">
    <property type="entry name" value="exo_archaeo"/>
    <property type="match status" value="1"/>
</dbReference>
<feature type="transmembrane region" description="Helical" evidence="8">
    <location>
        <begin position="58"/>
        <end position="74"/>
    </location>
</feature>
<evidence type="ECO:0000256" key="5">
    <source>
        <dbReference type="ARBA" id="ARBA00022801"/>
    </source>
</evidence>
<feature type="transmembrane region" description="Helical" evidence="8">
    <location>
        <begin position="162"/>
        <end position="185"/>
    </location>
</feature>
<comment type="subcellular location">
    <subcellularLocation>
        <location evidence="1">Cell membrane</location>
        <topology evidence="1">Multi-pass membrane protein</topology>
    </subcellularLocation>
</comment>
<organism evidence="9 10">
    <name type="scientific">Flavobacterium procerum</name>
    <dbReference type="NCBI Taxonomy" id="1455569"/>
    <lineage>
        <taxon>Bacteria</taxon>
        <taxon>Pseudomonadati</taxon>
        <taxon>Bacteroidota</taxon>
        <taxon>Flavobacteriia</taxon>
        <taxon>Flavobacteriales</taxon>
        <taxon>Flavobacteriaceae</taxon>
        <taxon>Flavobacterium</taxon>
    </lineage>
</organism>
<feature type="transmembrane region" description="Helical" evidence="8">
    <location>
        <begin position="36"/>
        <end position="51"/>
    </location>
</feature>
<evidence type="ECO:0000256" key="8">
    <source>
        <dbReference type="SAM" id="Phobius"/>
    </source>
</evidence>
<dbReference type="RefSeq" id="WP_379685298.1">
    <property type="nucleotide sequence ID" value="NZ_JBHLYW010000008.1"/>
</dbReference>
<keyword evidence="10" id="KW-1185">Reference proteome</keyword>
<keyword evidence="7 8" id="KW-0472">Membrane</keyword>
<accession>A0ABV6BP83</accession>
<comment type="caution">
    <text evidence="9">The sequence shown here is derived from an EMBL/GenBank/DDBJ whole genome shotgun (WGS) entry which is preliminary data.</text>
</comment>
<dbReference type="EMBL" id="JBHLYW010000008">
    <property type="protein sequence ID" value="MFC0077271.1"/>
    <property type="molecule type" value="Genomic_DNA"/>
</dbReference>
<dbReference type="InterPro" id="IPR031006">
    <property type="entry name" value="Exosort_XrtN"/>
</dbReference>
<dbReference type="InterPro" id="IPR026392">
    <property type="entry name" value="Exo/Archaeosortase_dom"/>
</dbReference>
<protein>
    <submittedName>
        <fullName evidence="9">Exosortase N</fullName>
        <ecNumber evidence="9">3.4.22.-</ecNumber>
    </submittedName>
</protein>
<evidence type="ECO:0000256" key="6">
    <source>
        <dbReference type="ARBA" id="ARBA00022989"/>
    </source>
</evidence>
<feature type="transmembrane region" description="Helical" evidence="8">
    <location>
        <begin position="192"/>
        <end position="212"/>
    </location>
</feature>